<dbReference type="InterPro" id="IPR025110">
    <property type="entry name" value="AMP-bd_C"/>
</dbReference>
<dbReference type="NCBIfam" id="NF004837">
    <property type="entry name" value="PRK06187.1"/>
    <property type="match status" value="1"/>
</dbReference>
<dbReference type="InterPro" id="IPR045851">
    <property type="entry name" value="AMP-bd_C_sf"/>
</dbReference>
<dbReference type="InterPro" id="IPR020845">
    <property type="entry name" value="AMP-binding_CS"/>
</dbReference>
<feature type="domain" description="AMP-dependent synthetase/ligase" evidence="3">
    <location>
        <begin position="35"/>
        <end position="395"/>
    </location>
</feature>
<keyword evidence="6" id="KW-1185">Reference proteome</keyword>
<dbReference type="Pfam" id="PF00501">
    <property type="entry name" value="AMP-binding"/>
    <property type="match status" value="1"/>
</dbReference>
<evidence type="ECO:0000313" key="6">
    <source>
        <dbReference type="Proteomes" id="UP001310386"/>
    </source>
</evidence>
<protein>
    <submittedName>
        <fullName evidence="5">Class I adenylate-forming enzyme family protein</fullName>
    </submittedName>
</protein>
<dbReference type="Gene3D" id="3.30.300.30">
    <property type="match status" value="1"/>
</dbReference>
<comment type="similarity">
    <text evidence="1">Belongs to the ATP-dependent AMP-binding enzyme family.</text>
</comment>
<evidence type="ECO:0000259" key="3">
    <source>
        <dbReference type="Pfam" id="PF00501"/>
    </source>
</evidence>
<dbReference type="InterPro" id="IPR000873">
    <property type="entry name" value="AMP-dep_synth/lig_dom"/>
</dbReference>
<reference evidence="5" key="1">
    <citation type="submission" date="2023-12" db="EMBL/GenBank/DDBJ databases">
        <title>Fervidustalea candida gen. nov., sp. nov., a novel member of the family Paenibacillaceae isolated from a geothermal area.</title>
        <authorList>
            <person name="Li W.-J."/>
            <person name="Jiao J.-Y."/>
            <person name="Chen Y."/>
        </authorList>
    </citation>
    <scope>NUCLEOTIDE SEQUENCE</scope>
    <source>
        <strain evidence="5">SYSU GA230002</strain>
    </source>
</reference>
<dbReference type="PROSITE" id="PS00455">
    <property type="entry name" value="AMP_BINDING"/>
    <property type="match status" value="1"/>
</dbReference>
<dbReference type="Gene3D" id="3.40.50.12780">
    <property type="entry name" value="N-terminal domain of ligase-like"/>
    <property type="match status" value="1"/>
</dbReference>
<dbReference type="Pfam" id="PF13193">
    <property type="entry name" value="AMP-binding_C"/>
    <property type="match status" value="1"/>
</dbReference>
<evidence type="ECO:0000313" key="5">
    <source>
        <dbReference type="EMBL" id="MEB3103857.1"/>
    </source>
</evidence>
<dbReference type="RefSeq" id="WP_371755983.1">
    <property type="nucleotide sequence ID" value="NZ_JAYJLD010000054.1"/>
</dbReference>
<evidence type="ECO:0000256" key="2">
    <source>
        <dbReference type="ARBA" id="ARBA00022598"/>
    </source>
</evidence>
<dbReference type="PANTHER" id="PTHR43201">
    <property type="entry name" value="ACYL-COA SYNTHETASE"/>
    <property type="match status" value="1"/>
</dbReference>
<dbReference type="InterPro" id="IPR042099">
    <property type="entry name" value="ANL_N_sf"/>
</dbReference>
<organism evidence="5 6">
    <name type="scientific">Ferviditalea candida</name>
    <dbReference type="NCBI Taxonomy" id="3108399"/>
    <lineage>
        <taxon>Bacteria</taxon>
        <taxon>Bacillati</taxon>
        <taxon>Bacillota</taxon>
        <taxon>Bacilli</taxon>
        <taxon>Bacillales</taxon>
        <taxon>Paenibacillaceae</taxon>
        <taxon>Ferviditalea</taxon>
    </lineage>
</organism>
<dbReference type="Proteomes" id="UP001310386">
    <property type="component" value="Unassembled WGS sequence"/>
</dbReference>
<dbReference type="PANTHER" id="PTHR43201:SF5">
    <property type="entry name" value="MEDIUM-CHAIN ACYL-COA LIGASE ACSF2, MITOCHONDRIAL"/>
    <property type="match status" value="1"/>
</dbReference>
<sequence length="539" mass="60497">MWNDQEKAGITRKQAFGRNLLVFSNRPTNLTDVLKWTVSRFPEREALVMGNERIQYRRLWEFTENAAAHLYHQYQIRKGERVALLLDNCIEFVIAFFACSRLGAIAVPLNTRLAQKEIAFMLKQSNSSILIADMEFAGNVEHAEQISPSIRHKFSVGGQMDGFTAFEALTSPAEPAPSAAVHEEDPLYIMYTSGTTGTPKGAVGSHLGIIHSVMCYARILKTSERDRSLDAVPLFHVTGLVGQLVHMIYVGGTNVLMRRFKADEFIRLLSEEKITFTFNVPTIYVIIMSHPLFKAYTYETVRVLAYGGAPMSPQTIHQLKQEFPGVHLHNAYGATETTSPTTVMPLHYQEKKLSSVGYPIPVIELKLVNERGQECGPSEVGELWIKGPNVVAGYWDNDEANKKSFAGDYWRSGDLAMKDEDGFIYIMDRSKDMINRGGEKIFSIEVENLLYSHAKVFEAAVVGVPDPVFGERVKAVIVPKPGTTVAAEEFKQFVRAHLADYKVPEIVEFCTELPRNPGGKILKSLLRETMHNDEKRMNG</sequence>
<keyword evidence="2" id="KW-0436">Ligase</keyword>
<evidence type="ECO:0000259" key="4">
    <source>
        <dbReference type="Pfam" id="PF13193"/>
    </source>
</evidence>
<proteinExistence type="inferred from homology"/>
<name>A0ABU5ZMW0_9BACL</name>
<evidence type="ECO:0000256" key="1">
    <source>
        <dbReference type="ARBA" id="ARBA00006432"/>
    </source>
</evidence>
<accession>A0ABU5ZMW0</accession>
<feature type="domain" description="AMP-binding enzyme C-terminal" evidence="4">
    <location>
        <begin position="445"/>
        <end position="520"/>
    </location>
</feature>
<dbReference type="EMBL" id="JAYJLD010000054">
    <property type="protein sequence ID" value="MEB3103857.1"/>
    <property type="molecule type" value="Genomic_DNA"/>
</dbReference>
<comment type="caution">
    <text evidence="5">The sequence shown here is derived from an EMBL/GenBank/DDBJ whole genome shotgun (WGS) entry which is preliminary data.</text>
</comment>
<gene>
    <name evidence="5" type="ORF">VF724_19765</name>
</gene>
<dbReference type="SUPFAM" id="SSF56801">
    <property type="entry name" value="Acetyl-CoA synthetase-like"/>
    <property type="match status" value="1"/>
</dbReference>